<dbReference type="Proteomes" id="UP000251714">
    <property type="component" value="Unassembled WGS sequence"/>
</dbReference>
<name>A0A365MW14_GIBIN</name>
<dbReference type="AlphaFoldDB" id="A0A365MW14"/>
<evidence type="ECO:0000313" key="2">
    <source>
        <dbReference type="Proteomes" id="UP000251714"/>
    </source>
</evidence>
<organism evidence="1 2">
    <name type="scientific">Gibberella intermedia</name>
    <name type="common">Bulb rot disease fungus</name>
    <name type="synonym">Fusarium proliferatum</name>
    <dbReference type="NCBI Taxonomy" id="948311"/>
    <lineage>
        <taxon>Eukaryota</taxon>
        <taxon>Fungi</taxon>
        <taxon>Dikarya</taxon>
        <taxon>Ascomycota</taxon>
        <taxon>Pezizomycotina</taxon>
        <taxon>Sordariomycetes</taxon>
        <taxon>Hypocreomycetidae</taxon>
        <taxon>Hypocreales</taxon>
        <taxon>Nectriaceae</taxon>
        <taxon>Fusarium</taxon>
        <taxon>Fusarium fujikuroi species complex</taxon>
    </lineage>
</organism>
<comment type="caution">
    <text evidence="1">The sequence shown here is derived from an EMBL/GenBank/DDBJ whole genome shotgun (WGS) entry which is preliminary data.</text>
</comment>
<proteinExistence type="predicted"/>
<gene>
    <name evidence="1" type="ORF">FPRO05_04190</name>
</gene>
<sequence length="369" mass="41654">MNTVDIRKAITAALEISVEEFQAKPDFVKARENGDSRAVDRFKWIYEAGKKSISDLNTFWQHMSRYSGDTSLKYLQVGIFPLRNCTTDGLGCADTLEQLWTWLRKREQTYHPGIIVICTKKAGFEDASQGLIQIPIPAKFTRDYLSPETICRSAIVASLFLMMHEFGFGLNDMHDLMNTILGEKITEDSGLLPDLPQANLTPEVIQKRIEGPVDSQTTYRARWHSIRSNSVLPTLFATTQTKTTVFPGPFPPLKATWQYMDIYKPHRSIPKSGSACGVWGAWNTDYTSWNCVAAVRDPEIANDFSGGLLEVFSVASQSVLSDLLSHWAEMMQYLYTIGLNDSLLAVRDALKVVHTIVGRFIFRLLLQIR</sequence>
<protein>
    <submittedName>
        <fullName evidence="1">Uncharacterized protein</fullName>
    </submittedName>
</protein>
<reference evidence="1 2" key="1">
    <citation type="submission" date="2017-12" db="EMBL/GenBank/DDBJ databases">
        <title>Genome sequence of the mycotoxigenic crop pathogen Fusarium proliferatum, strain ITEM 2341 from Date Palm.</title>
        <authorList>
            <person name="Almiman B.F."/>
            <person name="Shittu T.A."/>
            <person name="Muthumeenakshi S."/>
            <person name="Baroncelli R."/>
            <person name="Sreenivasaprasada S."/>
        </authorList>
    </citation>
    <scope>NUCLEOTIDE SEQUENCE [LARGE SCALE GENOMIC DNA]</scope>
    <source>
        <strain evidence="1 2">ITEM 2341</strain>
    </source>
</reference>
<accession>A0A365MW14</accession>
<evidence type="ECO:0000313" key="1">
    <source>
        <dbReference type="EMBL" id="RBA12740.1"/>
    </source>
</evidence>
<dbReference type="EMBL" id="PKMI01000039">
    <property type="protein sequence ID" value="RBA12740.1"/>
    <property type="molecule type" value="Genomic_DNA"/>
</dbReference>